<dbReference type="SUPFAM" id="SSF55729">
    <property type="entry name" value="Acyl-CoA N-acyltransferases (Nat)"/>
    <property type="match status" value="1"/>
</dbReference>
<evidence type="ECO:0000259" key="3">
    <source>
        <dbReference type="PROSITE" id="PS51186"/>
    </source>
</evidence>
<proteinExistence type="predicted"/>
<dbReference type="CDD" id="cd04301">
    <property type="entry name" value="NAT_SF"/>
    <property type="match status" value="1"/>
</dbReference>
<dbReference type="eggNOG" id="arCOG00837">
    <property type="taxonomic scope" value="Archaea"/>
</dbReference>
<organism evidence="4 5">
    <name type="scientific">Methanoregula boonei (strain DSM 21154 / JCM 14090 / 6A8)</name>
    <dbReference type="NCBI Taxonomy" id="456442"/>
    <lineage>
        <taxon>Archaea</taxon>
        <taxon>Methanobacteriati</taxon>
        <taxon>Methanobacteriota</taxon>
        <taxon>Stenosarchaea group</taxon>
        <taxon>Methanomicrobia</taxon>
        <taxon>Methanomicrobiales</taxon>
        <taxon>Methanoregulaceae</taxon>
        <taxon>Methanoregula</taxon>
    </lineage>
</organism>
<dbReference type="STRING" id="456442.Mboo_0048"/>
<name>A7I4B1_METB6</name>
<gene>
    <name evidence="4" type="ordered locus">Mboo_0048</name>
</gene>
<dbReference type="AlphaFoldDB" id="A7I4B1"/>
<dbReference type="HOGENOM" id="CLU_810401_0_0_2"/>
<keyword evidence="2" id="KW-0012">Acyltransferase</keyword>
<dbReference type="EMBL" id="CP000780">
    <property type="protein sequence ID" value="ABS54572.1"/>
    <property type="molecule type" value="Genomic_DNA"/>
</dbReference>
<keyword evidence="1 4" id="KW-0808">Transferase</keyword>
<dbReference type="PROSITE" id="PS51186">
    <property type="entry name" value="GNAT"/>
    <property type="match status" value="1"/>
</dbReference>
<evidence type="ECO:0000313" key="5">
    <source>
        <dbReference type="Proteomes" id="UP000002408"/>
    </source>
</evidence>
<dbReference type="GO" id="GO:0016747">
    <property type="term" value="F:acyltransferase activity, transferring groups other than amino-acyl groups"/>
    <property type="evidence" value="ECO:0007669"/>
    <property type="project" value="InterPro"/>
</dbReference>
<evidence type="ECO:0000313" key="4">
    <source>
        <dbReference type="EMBL" id="ABS54572.1"/>
    </source>
</evidence>
<dbReference type="InterPro" id="IPR050832">
    <property type="entry name" value="Bact_Acetyltransf"/>
</dbReference>
<protein>
    <submittedName>
        <fullName evidence="4">GCN5-related N-acetyltransferase</fullName>
    </submittedName>
</protein>
<reference evidence="5" key="1">
    <citation type="journal article" date="2015" name="Microbiology">
        <title>Genome of Methanoregula boonei 6A8 reveals adaptations to oligotrophic peatland environments.</title>
        <authorList>
            <person name="Braeuer S."/>
            <person name="Cadillo-Quiroz H."/>
            <person name="Kyrpides N."/>
            <person name="Woyke T."/>
            <person name="Goodwin L."/>
            <person name="Detter C."/>
            <person name="Podell S."/>
            <person name="Yavitt J.B."/>
            <person name="Zinder S.H."/>
        </authorList>
    </citation>
    <scope>NUCLEOTIDE SEQUENCE [LARGE SCALE GENOMIC DNA]</scope>
    <source>
        <strain evidence="5">DSM 21154 / JCM 14090 / 6A8</strain>
    </source>
</reference>
<keyword evidence="5" id="KW-1185">Reference proteome</keyword>
<dbReference type="InterPro" id="IPR016181">
    <property type="entry name" value="Acyl_CoA_acyltransferase"/>
</dbReference>
<dbReference type="Pfam" id="PF00583">
    <property type="entry name" value="Acetyltransf_1"/>
    <property type="match status" value="1"/>
</dbReference>
<dbReference type="Proteomes" id="UP000002408">
    <property type="component" value="Chromosome"/>
</dbReference>
<dbReference type="PANTHER" id="PTHR43877">
    <property type="entry name" value="AMINOALKYLPHOSPHONATE N-ACETYLTRANSFERASE-RELATED-RELATED"/>
    <property type="match status" value="1"/>
</dbReference>
<sequence>MDHDFHVSAGAIGDNTHIHPLEADEAQGVSQLMHEAYRDTYPEKFLYSPSDLLNKTENGELFSAVATDPEGRVIGHGTLRAYPGFPEIGLLGSLVVTPACRNRHLGRALARYLTAYGEKRGFFALTAGVFLSSPPSRKTFGGLGYTPSAIILGAYPQEISLVGIAERLSQRESLGFCTKLRSSVQYGPQYLPERYREMVDELCRGLGIRYIPGAEEDSGPGPTILEEGFSDESRVGRILVRGSGYNFRQAVAQTLWNLRARGAQSIWMHLDAGDPRTPAAAMAAEDSGFVFSGILPGKKGLILLHEFSREKISCDQIHLSDPAGSRLLAYIGSQRKPDLQKR</sequence>
<dbReference type="InterPro" id="IPR000182">
    <property type="entry name" value="GNAT_dom"/>
</dbReference>
<evidence type="ECO:0000256" key="1">
    <source>
        <dbReference type="ARBA" id="ARBA00022679"/>
    </source>
</evidence>
<dbReference type="KEGG" id="mbn:Mboo_0048"/>
<feature type="domain" description="N-acetyltransferase" evidence="3">
    <location>
        <begin position="16"/>
        <end position="171"/>
    </location>
</feature>
<dbReference type="Gene3D" id="3.40.630.30">
    <property type="match status" value="1"/>
</dbReference>
<evidence type="ECO:0000256" key="2">
    <source>
        <dbReference type="ARBA" id="ARBA00023315"/>
    </source>
</evidence>
<accession>A7I4B1</accession>